<reference evidence="1 2" key="1">
    <citation type="submission" date="2017-05" db="EMBL/GenBank/DDBJ databases">
        <title>Complete and WGS of Bordetella genogroups.</title>
        <authorList>
            <person name="Spilker T."/>
            <person name="Lipuma J."/>
        </authorList>
    </citation>
    <scope>NUCLEOTIDE SEQUENCE [LARGE SCALE GENOMIC DNA]</scope>
    <source>
        <strain evidence="1 2">AU3139</strain>
    </source>
</reference>
<evidence type="ECO:0000313" key="2">
    <source>
        <dbReference type="Proteomes" id="UP000216524"/>
    </source>
</evidence>
<comment type="caution">
    <text evidence="1">The sequence shown here is derived from an EMBL/GenBank/DDBJ whole genome shotgun (WGS) entry which is preliminary data.</text>
</comment>
<dbReference type="EMBL" id="NEVV01000001">
    <property type="protein sequence ID" value="OZI81756.1"/>
    <property type="molecule type" value="Genomic_DNA"/>
</dbReference>
<sequence length="128" mass="13994">MNHSDDKTDFGHMVDSAWRKRGGTLPWPPAHLVIAMHILPRILCAFAVMACTACSSTSTSRSDGQYSKEAAARARCEYEANIRIGDFQSTPVQDDDAAAARDVSPAAIARTKQRIIGECLQKTFHTSL</sequence>
<gene>
    <name evidence="1" type="ORF">CAL23_08670</name>
</gene>
<name>A0ABX4FHQ4_9BORD</name>
<dbReference type="Proteomes" id="UP000216524">
    <property type="component" value="Unassembled WGS sequence"/>
</dbReference>
<evidence type="ECO:0000313" key="1">
    <source>
        <dbReference type="EMBL" id="OZI81756.1"/>
    </source>
</evidence>
<organism evidence="1 2">
    <name type="scientific">Bordetella genomosp. 6</name>
    <dbReference type="NCBI Taxonomy" id="463024"/>
    <lineage>
        <taxon>Bacteria</taxon>
        <taxon>Pseudomonadati</taxon>
        <taxon>Pseudomonadota</taxon>
        <taxon>Betaproteobacteria</taxon>
        <taxon>Burkholderiales</taxon>
        <taxon>Alcaligenaceae</taxon>
        <taxon>Bordetella</taxon>
    </lineage>
</organism>
<keyword evidence="2" id="KW-1185">Reference proteome</keyword>
<evidence type="ECO:0008006" key="3">
    <source>
        <dbReference type="Google" id="ProtNLM"/>
    </source>
</evidence>
<dbReference type="RefSeq" id="WP_033466059.1">
    <property type="nucleotide sequence ID" value="NZ_NEVV01000001.1"/>
</dbReference>
<proteinExistence type="predicted"/>
<protein>
    <recommendedName>
        <fullName evidence="3">Lipoprotein</fullName>
    </recommendedName>
</protein>
<accession>A0ABX4FHQ4</accession>